<evidence type="ECO:0000259" key="7">
    <source>
        <dbReference type="Pfam" id="PF02687"/>
    </source>
</evidence>
<accession>A0ABW3D499</accession>
<feature type="transmembrane region" description="Helical" evidence="6">
    <location>
        <begin position="523"/>
        <end position="545"/>
    </location>
</feature>
<keyword evidence="6" id="KW-0813">Transport</keyword>
<dbReference type="PANTHER" id="PTHR46795">
    <property type="entry name" value="ABC TRANSPORTER PERMEASE-RELATED-RELATED"/>
    <property type="match status" value="1"/>
</dbReference>
<feature type="transmembrane region" description="Helical" evidence="6">
    <location>
        <begin position="284"/>
        <end position="306"/>
    </location>
</feature>
<dbReference type="Pfam" id="PF02687">
    <property type="entry name" value="FtsX"/>
    <property type="match status" value="1"/>
</dbReference>
<feature type="transmembrane region" description="Helical" evidence="6">
    <location>
        <begin position="154"/>
        <end position="175"/>
    </location>
</feature>
<organism evidence="8 9">
    <name type="scientific">Paenibacillus residui</name>
    <dbReference type="NCBI Taxonomy" id="629724"/>
    <lineage>
        <taxon>Bacteria</taxon>
        <taxon>Bacillati</taxon>
        <taxon>Bacillota</taxon>
        <taxon>Bacilli</taxon>
        <taxon>Bacillales</taxon>
        <taxon>Paenibacillaceae</taxon>
        <taxon>Paenibacillus</taxon>
    </lineage>
</organism>
<gene>
    <name evidence="8" type="ORF">ACFQ03_03680</name>
</gene>
<dbReference type="RefSeq" id="WP_379286127.1">
    <property type="nucleotide sequence ID" value="NZ_JBHTIU010000010.1"/>
</dbReference>
<comment type="similarity">
    <text evidence="6">Belongs to the ABC-4 integral membrane protein family.</text>
</comment>
<keyword evidence="3 6" id="KW-0812">Transmembrane</keyword>
<keyword evidence="9" id="KW-1185">Reference proteome</keyword>
<evidence type="ECO:0000313" key="9">
    <source>
        <dbReference type="Proteomes" id="UP001597120"/>
    </source>
</evidence>
<comment type="subcellular location">
    <subcellularLocation>
        <location evidence="1 6">Cell membrane</location>
        <topology evidence="1 6">Multi-pass membrane protein</topology>
    </subcellularLocation>
</comment>
<feature type="transmembrane region" description="Helical" evidence="6">
    <location>
        <begin position="229"/>
        <end position="252"/>
    </location>
</feature>
<dbReference type="EMBL" id="JBHTIU010000010">
    <property type="protein sequence ID" value="MFD0868237.1"/>
    <property type="molecule type" value="Genomic_DNA"/>
</dbReference>
<evidence type="ECO:0000256" key="4">
    <source>
        <dbReference type="ARBA" id="ARBA00022989"/>
    </source>
</evidence>
<evidence type="ECO:0000256" key="3">
    <source>
        <dbReference type="ARBA" id="ARBA00022692"/>
    </source>
</evidence>
<dbReference type="InterPro" id="IPR052536">
    <property type="entry name" value="ABC-4_Integral_Memb_Prot"/>
</dbReference>
<evidence type="ECO:0000313" key="8">
    <source>
        <dbReference type="EMBL" id="MFD0868237.1"/>
    </source>
</evidence>
<evidence type="ECO:0000256" key="5">
    <source>
        <dbReference type="ARBA" id="ARBA00023136"/>
    </source>
</evidence>
<feature type="transmembrane region" description="Helical" evidence="6">
    <location>
        <begin position="112"/>
        <end position="134"/>
    </location>
</feature>
<feature type="domain" description="ABC3 transporter permease C-terminal" evidence="7">
    <location>
        <begin position="65"/>
        <end position="180"/>
    </location>
</feature>
<reference evidence="9" key="1">
    <citation type="journal article" date="2019" name="Int. J. Syst. Evol. Microbiol.">
        <title>The Global Catalogue of Microorganisms (GCM) 10K type strain sequencing project: providing services to taxonomists for standard genome sequencing and annotation.</title>
        <authorList>
            <consortium name="The Broad Institute Genomics Platform"/>
            <consortium name="The Broad Institute Genome Sequencing Center for Infectious Disease"/>
            <person name="Wu L."/>
            <person name="Ma J."/>
        </authorList>
    </citation>
    <scope>NUCLEOTIDE SEQUENCE [LARGE SCALE GENOMIC DNA]</scope>
    <source>
        <strain evidence="9">CCUG 57263</strain>
    </source>
</reference>
<keyword evidence="4 6" id="KW-1133">Transmembrane helix</keyword>
<keyword evidence="2 6" id="KW-1003">Cell membrane</keyword>
<evidence type="ECO:0000256" key="1">
    <source>
        <dbReference type="ARBA" id="ARBA00004651"/>
    </source>
</evidence>
<evidence type="ECO:0000256" key="2">
    <source>
        <dbReference type="ARBA" id="ARBA00022475"/>
    </source>
</evidence>
<feature type="transmembrane region" description="Helical" evidence="6">
    <location>
        <begin position="579"/>
        <end position="600"/>
    </location>
</feature>
<protein>
    <submittedName>
        <fullName evidence="8">FtsX-like permease family protein</fullName>
    </submittedName>
</protein>
<proteinExistence type="inferred from homology"/>
<feature type="transmembrane region" description="Helical" evidence="6">
    <location>
        <begin position="195"/>
        <end position="217"/>
    </location>
</feature>
<dbReference type="InterPro" id="IPR003838">
    <property type="entry name" value="ABC3_permease_C"/>
</dbReference>
<dbReference type="InterPro" id="IPR027022">
    <property type="entry name" value="ABC_permease_BceB-typ"/>
</dbReference>
<dbReference type="Proteomes" id="UP001597120">
    <property type="component" value="Unassembled WGS sequence"/>
</dbReference>
<feature type="transmembrane region" description="Helical" evidence="6">
    <location>
        <begin position="20"/>
        <end position="38"/>
    </location>
</feature>
<feature type="transmembrane region" description="Helical" evidence="6">
    <location>
        <begin position="612"/>
        <end position="635"/>
    </location>
</feature>
<comment type="caution">
    <text evidence="8">The sequence shown here is derived from an EMBL/GenBank/DDBJ whole genome shotgun (WGS) entry which is preliminary data.</text>
</comment>
<feature type="transmembrane region" description="Helical" evidence="6">
    <location>
        <begin position="58"/>
        <end position="77"/>
    </location>
</feature>
<sequence>MKYRQLAIKNVAGNWHQYIAFFLSSVFSVMIFFIYAEFIFHPGVVNGTIRAADKVRNGLIACEYIIFIFSFFFVLYSNSAFIKSRKKEFGLFTLLGMNHWQLKRMVWYESSIIALVSIAVGMAFGSLFAKLFFMTLAELLKTNDPIPFRFVPKAVGITAGGFFLLFQVITLFNLFRLRRSKIIDLLQAAKKPKNVPAFSWFLVLLSLICLGTGYYLACISNMSNIVKTFFVVLFLVITGTYFLYTQGSTAIFRKLQRMKSVYYKQTHLITISQLVFKMKDNARLLFAVSILSAVVLTASGTIYVFYHDSRSQLLEQYPQTIGYEEQGMEGHPVMDPQRIRDIMRQDKVQIEYEFEMTGVAVPFQVKYINTTDTSALMIPASKYNELAERKAWKPVKVEEGHALFVFPYRNILGHDFFAKGDLLETSIGEHKMSFEMDGQIEHGLGNTSIRIRSFLIINDEHYRQLMDSTPDAFKIRYYGFELKNWERTNDTVNRVISEIDLEQKPYFTSRVQNYLDMAQANSLALFIGIFISVLFFIAAGSMIYFKWFTELQEDQAVYRSLRKIGMTPAELKRVITTQIGLVFFIPFMVGTVHACFAFKALGNLLAVSVWKYGLVVIGLFFFMQYLYFILTRYAYMRRILK</sequence>
<name>A0ABW3D499_9BACL</name>
<evidence type="ECO:0000256" key="6">
    <source>
        <dbReference type="PIRNR" id="PIRNR018968"/>
    </source>
</evidence>
<keyword evidence="5 6" id="KW-0472">Membrane</keyword>
<dbReference type="PANTHER" id="PTHR46795:SF1">
    <property type="entry name" value="ABC TRANSPORTER PERMEASE PROTEIN"/>
    <property type="match status" value="1"/>
</dbReference>
<dbReference type="PIRSF" id="PIRSF018968">
    <property type="entry name" value="ABC_permease_BceB"/>
    <property type="match status" value="1"/>
</dbReference>